<keyword evidence="2 5" id="KW-0812">Transmembrane</keyword>
<keyword evidence="3 5" id="KW-1133">Transmembrane helix</keyword>
<feature type="transmembrane region" description="Helical" evidence="5">
    <location>
        <begin position="86"/>
        <end position="107"/>
    </location>
</feature>
<evidence type="ECO:0000256" key="2">
    <source>
        <dbReference type="ARBA" id="ARBA00022692"/>
    </source>
</evidence>
<proteinExistence type="predicted"/>
<evidence type="ECO:0000256" key="4">
    <source>
        <dbReference type="ARBA" id="ARBA00023136"/>
    </source>
</evidence>
<dbReference type="Proteomes" id="UP000472320">
    <property type="component" value="Unassembled WGS sequence"/>
</dbReference>
<dbReference type="EMBL" id="WNKX01000002">
    <property type="protein sequence ID" value="MTW09464.1"/>
    <property type="molecule type" value="Genomic_DNA"/>
</dbReference>
<accession>A0A6L6QBR7</accession>
<keyword evidence="4 5" id="KW-0472">Membrane</keyword>
<dbReference type="OrthoDB" id="6522672at2"/>
<evidence type="ECO:0000256" key="3">
    <source>
        <dbReference type="ARBA" id="ARBA00022989"/>
    </source>
</evidence>
<dbReference type="GO" id="GO:0016020">
    <property type="term" value="C:membrane"/>
    <property type="evidence" value="ECO:0007669"/>
    <property type="project" value="UniProtKB-SubCell"/>
</dbReference>
<protein>
    <submittedName>
        <fullName evidence="6">DoxX family membrane protein</fullName>
    </submittedName>
</protein>
<dbReference type="InterPro" id="IPR032808">
    <property type="entry name" value="DoxX"/>
</dbReference>
<comment type="caution">
    <text evidence="6">The sequence shown here is derived from an EMBL/GenBank/DDBJ whole genome shotgun (WGS) entry which is preliminary data.</text>
</comment>
<organism evidence="6 7">
    <name type="scientific">Massilia eburnea</name>
    <dbReference type="NCBI Taxonomy" id="1776165"/>
    <lineage>
        <taxon>Bacteria</taxon>
        <taxon>Pseudomonadati</taxon>
        <taxon>Pseudomonadota</taxon>
        <taxon>Betaproteobacteria</taxon>
        <taxon>Burkholderiales</taxon>
        <taxon>Oxalobacteraceae</taxon>
        <taxon>Telluria group</taxon>
        <taxon>Massilia</taxon>
    </lineage>
</organism>
<name>A0A6L6QBR7_9BURK</name>
<gene>
    <name evidence="6" type="ORF">GM658_02530</name>
</gene>
<sequence>MAPHLPGAARLRTGRANAGWRVLRWLALLLLCAAYLQGGLNKLLDFGSAVGEMQHFGLAPAAPLAAAVILFELGAAAMVLSGRLRWLGAAWLALFTVAASFIANRYWEMAGMERFMAANSFYEHLGLAGGFLLVAWHDLAQKGGLWQWHAEQA</sequence>
<evidence type="ECO:0000313" key="6">
    <source>
        <dbReference type="EMBL" id="MTW09464.1"/>
    </source>
</evidence>
<dbReference type="RefSeq" id="WP_155452457.1">
    <property type="nucleotide sequence ID" value="NZ_WNKX01000002.1"/>
</dbReference>
<dbReference type="AlphaFoldDB" id="A0A6L6QBR7"/>
<feature type="transmembrane region" description="Helical" evidence="5">
    <location>
        <begin position="22"/>
        <end position="44"/>
    </location>
</feature>
<dbReference type="Pfam" id="PF07681">
    <property type="entry name" value="DoxX"/>
    <property type="match status" value="1"/>
</dbReference>
<comment type="subcellular location">
    <subcellularLocation>
        <location evidence="1">Membrane</location>
        <topology evidence="1">Multi-pass membrane protein</topology>
    </subcellularLocation>
</comment>
<evidence type="ECO:0000256" key="5">
    <source>
        <dbReference type="SAM" id="Phobius"/>
    </source>
</evidence>
<feature type="transmembrane region" description="Helical" evidence="5">
    <location>
        <begin position="56"/>
        <end position="80"/>
    </location>
</feature>
<evidence type="ECO:0000313" key="7">
    <source>
        <dbReference type="Proteomes" id="UP000472320"/>
    </source>
</evidence>
<evidence type="ECO:0000256" key="1">
    <source>
        <dbReference type="ARBA" id="ARBA00004141"/>
    </source>
</evidence>
<keyword evidence="7" id="KW-1185">Reference proteome</keyword>
<reference evidence="6 7" key="1">
    <citation type="submission" date="2019-11" db="EMBL/GenBank/DDBJ databases">
        <title>Type strains purchased from KCTC, JCM and DSMZ.</title>
        <authorList>
            <person name="Lu H."/>
        </authorList>
    </citation>
    <scope>NUCLEOTIDE SEQUENCE [LARGE SCALE GENOMIC DNA]</scope>
    <source>
        <strain evidence="6 7">JCM 31587</strain>
    </source>
</reference>